<feature type="binding site" evidence="7">
    <location>
        <position position="346"/>
    </location>
    <ligand>
        <name>3-phosphoshikimate</name>
        <dbReference type="ChEBI" id="CHEBI:145989"/>
    </ligand>
</feature>
<evidence type="ECO:0000256" key="5">
    <source>
        <dbReference type="ARBA" id="ARBA00023141"/>
    </source>
</evidence>
<reference evidence="10" key="1">
    <citation type="submission" date="2006-12" db="EMBL/GenBank/DDBJ databases">
        <authorList>
            <person name="Zhu Y."/>
            <person name="Lin M."/>
            <person name="Lu W."/>
            <person name="Chen M."/>
            <person name="Ping S."/>
            <person name="Zhang W."/>
            <person name="Xu Y."/>
        </authorList>
    </citation>
    <scope>NUCLEOTIDE SEQUENCE</scope>
    <source>
        <strain evidence="10">G2</strain>
    </source>
</reference>
<dbReference type="PIRSF" id="PIRSF000505">
    <property type="entry name" value="EPSPS"/>
    <property type="match status" value="1"/>
</dbReference>
<dbReference type="InterPro" id="IPR013792">
    <property type="entry name" value="RNA3'P_cycl/enolpyr_Trfase_a/b"/>
</dbReference>
<comment type="caution">
    <text evidence="7">Lacks conserved residue(s) required for the propagation of feature annotation.</text>
</comment>
<dbReference type="SUPFAM" id="SSF55205">
    <property type="entry name" value="EPT/RTPC-like"/>
    <property type="match status" value="1"/>
</dbReference>
<dbReference type="GO" id="GO:0008652">
    <property type="term" value="P:amino acid biosynthetic process"/>
    <property type="evidence" value="ECO:0007669"/>
    <property type="project" value="UniProtKB-KW"/>
</dbReference>
<reference evidence="10" key="2">
    <citation type="journal article" date="2007" name="Appl. Environ. Microbiol.">
        <title>Reconstitution of glyphosate resistance from a split 5-enolpyruvyl shikimate-3-phosphate synthase gene in Escherichia coli and transgenic tobacco.</title>
        <authorList>
            <person name="Dun B.Q."/>
            <person name="Wang X.J."/>
            <person name="Lu W."/>
            <person name="Zhao Z.L."/>
            <person name="Hou S.N."/>
            <person name="Zhang B.M."/>
            <person name="Li G.Y."/>
            <person name="Evans T.C.Jr."/>
            <person name="Xu M.Q."/>
            <person name="Lin M."/>
        </authorList>
    </citation>
    <scope>NUCLEOTIDE SEQUENCE</scope>
    <source>
        <strain evidence="10">G2</strain>
    </source>
</reference>
<feature type="binding site" evidence="7">
    <location>
        <position position="151"/>
    </location>
    <ligand>
        <name>phosphoenolpyruvate</name>
        <dbReference type="ChEBI" id="CHEBI:58702"/>
    </ligand>
</feature>
<comment type="pathway">
    <text evidence="1 7">Metabolic intermediate biosynthesis; chorismate biosynthesis; chorismate from D-erythrose 4-phosphate and phosphoenolpyruvate: step 6/7.</text>
</comment>
<feature type="binding site" evidence="7">
    <location>
        <position position="198"/>
    </location>
    <ligand>
        <name>phosphoenolpyruvate</name>
        <dbReference type="ChEBI" id="CHEBI:58702"/>
    </ligand>
</feature>
<dbReference type="Gene3D" id="3.65.10.10">
    <property type="entry name" value="Enolpyruvate transferase domain"/>
    <property type="match status" value="2"/>
</dbReference>
<dbReference type="InterPro" id="IPR001986">
    <property type="entry name" value="Enolpyruvate_Tfrase_dom"/>
</dbReference>
<dbReference type="PANTHER" id="PTHR21090">
    <property type="entry name" value="AROM/DEHYDROQUINATE SYNTHASE"/>
    <property type="match status" value="1"/>
</dbReference>
<comment type="similarity">
    <text evidence="2 7">Belongs to the EPSP synthase family.</text>
</comment>
<feature type="binding site" evidence="7">
    <location>
        <position position="198"/>
    </location>
    <ligand>
        <name>3-phosphoshikimate</name>
        <dbReference type="ChEBI" id="CHEBI:145989"/>
    </ligand>
</feature>
<dbReference type="CDD" id="cd01556">
    <property type="entry name" value="EPSP_synthase"/>
    <property type="match status" value="1"/>
</dbReference>
<evidence type="ECO:0000256" key="1">
    <source>
        <dbReference type="ARBA" id="ARBA00004811"/>
    </source>
</evidence>
<feature type="binding site" evidence="7">
    <location>
        <position position="323"/>
    </location>
    <ligand>
        <name>3-phosphoshikimate</name>
        <dbReference type="ChEBI" id="CHEBI:145989"/>
    </ligand>
</feature>
<dbReference type="InterPro" id="IPR023193">
    <property type="entry name" value="EPSP_synthase_CS"/>
</dbReference>
<comment type="subunit">
    <text evidence="7">Monomer.</text>
</comment>
<feature type="binding site" evidence="7">
    <location>
        <position position="52"/>
    </location>
    <ligand>
        <name>3-phosphoshikimate</name>
        <dbReference type="ChEBI" id="CHEBI:145989"/>
    </ligand>
</feature>
<dbReference type="PANTHER" id="PTHR21090:SF5">
    <property type="entry name" value="PENTAFUNCTIONAL AROM POLYPEPTIDE"/>
    <property type="match status" value="1"/>
</dbReference>
<evidence type="ECO:0000256" key="2">
    <source>
        <dbReference type="ARBA" id="ARBA00009948"/>
    </source>
</evidence>
<keyword evidence="4 7" id="KW-0808">Transferase</keyword>
<dbReference type="EMBL" id="EF155478">
    <property type="protein sequence ID" value="ABM21481.1"/>
    <property type="molecule type" value="Genomic_DNA"/>
</dbReference>
<dbReference type="AlphaFoldDB" id="A1Z0H6"/>
<feature type="domain" description="Enolpyruvate transferase" evidence="9">
    <location>
        <begin position="41"/>
        <end position="434"/>
    </location>
</feature>
<evidence type="ECO:0000256" key="8">
    <source>
        <dbReference type="SAM" id="MobiDB-lite"/>
    </source>
</evidence>
<dbReference type="Pfam" id="PF00275">
    <property type="entry name" value="EPSP_synthase"/>
    <property type="match status" value="1"/>
</dbReference>
<dbReference type="EC" id="2.5.1.19" evidence="7"/>
<organism evidence="10">
    <name type="scientific">Pseudomonas fluorescens</name>
    <dbReference type="NCBI Taxonomy" id="294"/>
    <lineage>
        <taxon>Bacteria</taxon>
        <taxon>Pseudomonadati</taxon>
        <taxon>Pseudomonadota</taxon>
        <taxon>Gammaproteobacteria</taxon>
        <taxon>Pseudomonadales</taxon>
        <taxon>Pseudomonadaceae</taxon>
        <taxon>Pseudomonas</taxon>
    </lineage>
</organism>
<sequence>MACLPDDSGPHVGHSTPPRLDQEPCTLSSQKTVTVTPPNFPLTGKVAPPGSKSITNRALLLAALAKGTSRLSGALKSDDTRHMSVALRQMGVTIDEPDDTTFVVTSQGSLQLPAQPLFLGNAGTAMRFLTAAVATVQGTVVLDGDEYMQKRPIGPLLATLGQNGIQVDSPTGCPPVTVHGMGKVQAKRFEIDGGLSSQYVSALLMLAACGEAPIEVALTGKDIGARGYVDLTLDCMRAFGAQVDAVDDTTWRVAPTGYTAHDYLIEPDASAATYLWAAEVLTGGRIDIGVAAQDFTQPDAKAQAVIAQFPNMQATVVGSQMQDAIPTLAVLAAFNNTPVRFTELANLRVKECDRVQALHDGLNEIRPGLATIEGDDLLVASDPALAGTACTALIDTHADHRIAMCFALAGLKVSGVRIQDPDCVAKTYPDYWKAWPSLGVHLND</sequence>
<feature type="binding site" evidence="7">
    <location>
        <position position="350"/>
    </location>
    <ligand>
        <name>3-phosphoshikimate</name>
        <dbReference type="ChEBI" id="CHEBI:145989"/>
    </ligand>
</feature>
<protein>
    <recommendedName>
        <fullName evidence="7">3-phosphoshikimate 1-carboxyvinyltransferase</fullName>
        <ecNumber evidence="7">2.5.1.19</ecNumber>
    </recommendedName>
    <alternativeName>
        <fullName evidence="7">5-enolpyruvylshikimate-3-phosphate synthase</fullName>
        <shortName evidence="7">EPSP synthase</shortName>
        <shortName evidence="7">EPSPS</shortName>
    </alternativeName>
</protein>
<dbReference type="GO" id="GO:0003866">
    <property type="term" value="F:3-phosphoshikimate 1-carboxyvinyltransferase activity"/>
    <property type="evidence" value="ECO:0007669"/>
    <property type="project" value="UniProtKB-UniRule"/>
</dbReference>
<feature type="binding site" evidence="7">
    <location>
        <position position="197"/>
    </location>
    <ligand>
        <name>3-phosphoshikimate</name>
        <dbReference type="ChEBI" id="CHEBI:145989"/>
    </ligand>
</feature>
<feature type="binding site" evidence="7">
    <location>
        <position position="123"/>
    </location>
    <ligand>
        <name>phosphoenolpyruvate</name>
        <dbReference type="ChEBI" id="CHEBI:58702"/>
    </ligand>
</feature>
<dbReference type="PROSITE" id="PS00104">
    <property type="entry name" value="EPSP_SYNTHASE_1"/>
    <property type="match status" value="1"/>
</dbReference>
<feature type="region of interest" description="Disordered" evidence="8">
    <location>
        <begin position="1"/>
        <end position="24"/>
    </location>
</feature>
<proteinExistence type="inferred from homology"/>
<dbReference type="InterPro" id="IPR036968">
    <property type="entry name" value="Enolpyruvate_Tfrase_sf"/>
</dbReference>
<feature type="binding site" evidence="7">
    <location>
        <position position="354"/>
    </location>
    <ligand>
        <name>phosphoenolpyruvate</name>
        <dbReference type="ChEBI" id="CHEBI:58702"/>
    </ligand>
</feature>
<keyword evidence="5 7" id="KW-0057">Aromatic amino acid biosynthesis</keyword>
<evidence type="ECO:0000256" key="6">
    <source>
        <dbReference type="ARBA" id="ARBA00044633"/>
    </source>
</evidence>
<dbReference type="InterPro" id="IPR006264">
    <property type="entry name" value="EPSP_synthase"/>
</dbReference>
<feature type="binding site" evidence="7">
    <location>
        <position position="53"/>
    </location>
    <ligand>
        <name>3-phosphoshikimate</name>
        <dbReference type="ChEBI" id="CHEBI:145989"/>
    </ligand>
</feature>
<feature type="active site" description="Proton acceptor" evidence="7">
    <location>
        <position position="323"/>
    </location>
</feature>
<name>A1Z0H6_PSEFL</name>
<comment type="function">
    <text evidence="7">Catalyzes the transfer of the enolpyruvyl moiety of phosphoenolpyruvate (PEP) to the 5-hydroxyl of shikimate-3-phosphate (S3P) to produce enolpyruvyl shikimate-3-phosphate and inorganic phosphate.</text>
</comment>
<dbReference type="GO" id="GO:0009073">
    <property type="term" value="P:aromatic amino acid family biosynthetic process"/>
    <property type="evidence" value="ECO:0007669"/>
    <property type="project" value="UniProtKB-KW"/>
</dbReference>
<evidence type="ECO:0000313" key="10">
    <source>
        <dbReference type="EMBL" id="ABM21481.1"/>
    </source>
</evidence>
<feature type="binding site" evidence="7">
    <location>
        <position position="401"/>
    </location>
    <ligand>
        <name>phosphoenolpyruvate</name>
        <dbReference type="ChEBI" id="CHEBI:58702"/>
    </ligand>
</feature>
<feature type="binding site" evidence="7">
    <location>
        <position position="52"/>
    </location>
    <ligand>
        <name>phosphoenolpyruvate</name>
        <dbReference type="ChEBI" id="CHEBI:58702"/>
    </ligand>
</feature>
<feature type="binding site" evidence="7">
    <location>
        <position position="57"/>
    </location>
    <ligand>
        <name>3-phosphoshikimate</name>
        <dbReference type="ChEBI" id="CHEBI:145989"/>
    </ligand>
</feature>
<dbReference type="GO" id="GO:0009423">
    <property type="term" value="P:chorismate biosynthetic process"/>
    <property type="evidence" value="ECO:0007669"/>
    <property type="project" value="UniProtKB-UniRule"/>
</dbReference>
<evidence type="ECO:0000256" key="3">
    <source>
        <dbReference type="ARBA" id="ARBA00022605"/>
    </source>
</evidence>
<feature type="binding site" evidence="7">
    <location>
        <position position="426"/>
    </location>
    <ligand>
        <name>phosphoenolpyruvate</name>
        <dbReference type="ChEBI" id="CHEBI:58702"/>
    </ligand>
</feature>
<dbReference type="BRENDA" id="2.5.1.19">
    <property type="organism ID" value="5121"/>
</dbReference>
<keyword evidence="3 7" id="KW-0028">Amino-acid biosynthesis</keyword>
<dbReference type="UniPathway" id="UPA00053">
    <property type="reaction ID" value="UER00089"/>
</dbReference>
<dbReference type="HAMAP" id="MF_00210">
    <property type="entry name" value="EPSP_synth"/>
    <property type="match status" value="1"/>
</dbReference>
<dbReference type="GO" id="GO:0005737">
    <property type="term" value="C:cytoplasm"/>
    <property type="evidence" value="ECO:0007669"/>
    <property type="project" value="UniProtKB-SubCell"/>
</dbReference>
<comment type="catalytic activity">
    <reaction evidence="6">
        <text>3-phosphoshikimate + phosphoenolpyruvate = 5-O-(1-carboxyvinyl)-3-phosphoshikimate + phosphate</text>
        <dbReference type="Rhea" id="RHEA:21256"/>
        <dbReference type="ChEBI" id="CHEBI:43474"/>
        <dbReference type="ChEBI" id="CHEBI:57701"/>
        <dbReference type="ChEBI" id="CHEBI:58702"/>
        <dbReference type="ChEBI" id="CHEBI:145989"/>
        <dbReference type="EC" id="2.5.1.19"/>
    </reaction>
    <physiologicalReaction direction="left-to-right" evidence="6">
        <dbReference type="Rhea" id="RHEA:21257"/>
    </physiologicalReaction>
</comment>
<evidence type="ECO:0000259" key="9">
    <source>
        <dbReference type="Pfam" id="PF00275"/>
    </source>
</evidence>
<feature type="binding site" evidence="7">
    <location>
        <position position="196"/>
    </location>
    <ligand>
        <name>3-phosphoshikimate</name>
        <dbReference type="ChEBI" id="CHEBI:145989"/>
    </ligand>
</feature>
<evidence type="ECO:0000256" key="7">
    <source>
        <dbReference type="HAMAP-Rule" id="MF_00210"/>
    </source>
</evidence>
<evidence type="ECO:0000256" key="4">
    <source>
        <dbReference type="ARBA" id="ARBA00022679"/>
    </source>
</evidence>
<accession>A1Z0H6</accession>
<gene>
    <name evidence="7 10" type="primary">aroA</name>
</gene>
<keyword evidence="7" id="KW-0963">Cytoplasm</keyword>
<dbReference type="SMR" id="A1Z0H6"/>
<comment type="subcellular location">
    <subcellularLocation>
        <location evidence="7">Cytoplasm</location>
    </subcellularLocation>
</comment>